<evidence type="ECO:0000256" key="10">
    <source>
        <dbReference type="ARBA" id="ARBA00022989"/>
    </source>
</evidence>
<evidence type="ECO:0000256" key="13">
    <source>
        <dbReference type="ARBA" id="ARBA00024531"/>
    </source>
</evidence>
<dbReference type="InterPro" id="IPR052214">
    <property type="entry name" value="DAG_Lipase-Related"/>
</dbReference>
<keyword evidence="10" id="KW-1133">Transmembrane helix</keyword>
<evidence type="ECO:0000256" key="8">
    <source>
        <dbReference type="ARBA" id="ARBA00022837"/>
    </source>
</evidence>
<gene>
    <name evidence="16" type="ORF">ACHAW5_004555</name>
</gene>
<keyword evidence="6" id="KW-0479">Metal-binding</keyword>
<dbReference type="AlphaFoldDB" id="A0ABD3NUW5"/>
<name>A0ABD3NUW5_9STRA</name>
<evidence type="ECO:0000256" key="5">
    <source>
        <dbReference type="ARBA" id="ARBA00022692"/>
    </source>
</evidence>
<dbReference type="Proteomes" id="UP001530315">
    <property type="component" value="Unassembled WGS sequence"/>
</dbReference>
<keyword evidence="3" id="KW-1003">Cell membrane</keyword>
<comment type="subcellular location">
    <subcellularLocation>
        <location evidence="2">Cell membrane</location>
        <topology evidence="2">Multi-pass membrane protein</topology>
    </subcellularLocation>
</comment>
<dbReference type="PANTHER" id="PTHR45792:SF8">
    <property type="entry name" value="DIACYLGLYCEROL LIPASE-ALPHA"/>
    <property type="match status" value="1"/>
</dbReference>
<keyword evidence="8" id="KW-0106">Calcium</keyword>
<keyword evidence="4" id="KW-0597">Phosphoprotein</keyword>
<dbReference type="CDD" id="cd00519">
    <property type="entry name" value="Lipase_3"/>
    <property type="match status" value="1"/>
</dbReference>
<keyword evidence="9" id="KW-0442">Lipid degradation</keyword>
<dbReference type="PANTHER" id="PTHR45792">
    <property type="entry name" value="DIACYLGLYCEROL LIPASE HOMOLOG-RELATED"/>
    <property type="match status" value="1"/>
</dbReference>
<evidence type="ECO:0000256" key="14">
    <source>
        <dbReference type="ARBA" id="ARBA00026104"/>
    </source>
</evidence>
<comment type="catalytic activity">
    <reaction evidence="13">
        <text>a 1,2-diacyl-sn-glycerol + H2O = a 2-acylglycerol + a fatty acid + H(+)</text>
        <dbReference type="Rhea" id="RHEA:33275"/>
        <dbReference type="ChEBI" id="CHEBI:15377"/>
        <dbReference type="ChEBI" id="CHEBI:15378"/>
        <dbReference type="ChEBI" id="CHEBI:17389"/>
        <dbReference type="ChEBI" id="CHEBI:17815"/>
        <dbReference type="ChEBI" id="CHEBI:28868"/>
        <dbReference type="EC" id="3.1.1.116"/>
    </reaction>
    <physiologicalReaction direction="left-to-right" evidence="13">
        <dbReference type="Rhea" id="RHEA:33276"/>
    </physiologicalReaction>
</comment>
<reference evidence="16 17" key="1">
    <citation type="submission" date="2024-10" db="EMBL/GenBank/DDBJ databases">
        <title>Updated reference genomes for cyclostephanoid diatoms.</title>
        <authorList>
            <person name="Roberts W.R."/>
            <person name="Alverson A.J."/>
        </authorList>
    </citation>
    <scope>NUCLEOTIDE SEQUENCE [LARGE SCALE GENOMIC DNA]</scope>
    <source>
        <strain evidence="16 17">AJA276-08</strain>
    </source>
</reference>
<evidence type="ECO:0000256" key="3">
    <source>
        <dbReference type="ARBA" id="ARBA00022475"/>
    </source>
</evidence>
<evidence type="ECO:0000256" key="4">
    <source>
        <dbReference type="ARBA" id="ARBA00022553"/>
    </source>
</evidence>
<keyword evidence="11" id="KW-0443">Lipid metabolism</keyword>
<organism evidence="16 17">
    <name type="scientific">Stephanodiscus triporus</name>
    <dbReference type="NCBI Taxonomy" id="2934178"/>
    <lineage>
        <taxon>Eukaryota</taxon>
        <taxon>Sar</taxon>
        <taxon>Stramenopiles</taxon>
        <taxon>Ochrophyta</taxon>
        <taxon>Bacillariophyta</taxon>
        <taxon>Coscinodiscophyceae</taxon>
        <taxon>Thalassiosirophycidae</taxon>
        <taxon>Stephanodiscales</taxon>
        <taxon>Stephanodiscaceae</taxon>
        <taxon>Stephanodiscus</taxon>
    </lineage>
</organism>
<dbReference type="InterPro" id="IPR002921">
    <property type="entry name" value="Fungal_lipase-type"/>
</dbReference>
<dbReference type="Pfam" id="PF01764">
    <property type="entry name" value="Lipase_3"/>
    <property type="match status" value="1"/>
</dbReference>
<proteinExistence type="predicted"/>
<evidence type="ECO:0000256" key="6">
    <source>
        <dbReference type="ARBA" id="ARBA00022723"/>
    </source>
</evidence>
<evidence type="ECO:0000256" key="12">
    <source>
        <dbReference type="ARBA" id="ARBA00023136"/>
    </source>
</evidence>
<dbReference type="SUPFAM" id="SSF53474">
    <property type="entry name" value="alpha/beta-Hydrolases"/>
    <property type="match status" value="1"/>
</dbReference>
<dbReference type="GO" id="GO:0016042">
    <property type="term" value="P:lipid catabolic process"/>
    <property type="evidence" value="ECO:0007669"/>
    <property type="project" value="UniProtKB-KW"/>
</dbReference>
<dbReference type="InterPro" id="IPR029058">
    <property type="entry name" value="AB_hydrolase_fold"/>
</dbReference>
<dbReference type="GO" id="GO:0046872">
    <property type="term" value="F:metal ion binding"/>
    <property type="evidence" value="ECO:0007669"/>
    <property type="project" value="UniProtKB-KW"/>
</dbReference>
<keyword evidence="17" id="KW-1185">Reference proteome</keyword>
<evidence type="ECO:0000256" key="1">
    <source>
        <dbReference type="ARBA" id="ARBA00001913"/>
    </source>
</evidence>
<protein>
    <recommendedName>
        <fullName evidence="14">sn-1-specific diacylglycerol lipase</fullName>
        <ecNumber evidence="14">3.1.1.116</ecNumber>
    </recommendedName>
</protein>
<dbReference type="GO" id="GO:0016787">
    <property type="term" value="F:hydrolase activity"/>
    <property type="evidence" value="ECO:0007669"/>
    <property type="project" value="UniProtKB-KW"/>
</dbReference>
<evidence type="ECO:0000256" key="2">
    <source>
        <dbReference type="ARBA" id="ARBA00004651"/>
    </source>
</evidence>
<dbReference type="EMBL" id="JALLAZ020001149">
    <property type="protein sequence ID" value="KAL3779709.1"/>
    <property type="molecule type" value="Genomic_DNA"/>
</dbReference>
<evidence type="ECO:0000313" key="17">
    <source>
        <dbReference type="Proteomes" id="UP001530315"/>
    </source>
</evidence>
<comment type="caution">
    <text evidence="16">The sequence shown here is derived from an EMBL/GenBank/DDBJ whole genome shotgun (WGS) entry which is preliminary data.</text>
</comment>
<feature type="domain" description="Fungal lipase-type" evidence="15">
    <location>
        <begin position="117"/>
        <end position="259"/>
    </location>
</feature>
<evidence type="ECO:0000256" key="9">
    <source>
        <dbReference type="ARBA" id="ARBA00022963"/>
    </source>
</evidence>
<dbReference type="Gene3D" id="3.40.50.1820">
    <property type="entry name" value="alpha/beta hydrolase"/>
    <property type="match status" value="1"/>
</dbReference>
<dbReference type="GO" id="GO:0005886">
    <property type="term" value="C:plasma membrane"/>
    <property type="evidence" value="ECO:0007669"/>
    <property type="project" value="UniProtKB-SubCell"/>
</dbReference>
<accession>A0ABD3NUW5</accession>
<keyword evidence="7" id="KW-0378">Hydrolase</keyword>
<comment type="cofactor">
    <cofactor evidence="1">
        <name>Ca(2+)</name>
        <dbReference type="ChEBI" id="CHEBI:29108"/>
    </cofactor>
</comment>
<keyword evidence="5" id="KW-0812">Transmembrane</keyword>
<dbReference type="EC" id="3.1.1.116" evidence="14"/>
<evidence type="ECO:0000256" key="7">
    <source>
        <dbReference type="ARBA" id="ARBA00022801"/>
    </source>
</evidence>
<evidence type="ECO:0000259" key="15">
    <source>
        <dbReference type="Pfam" id="PF01764"/>
    </source>
</evidence>
<evidence type="ECO:0000256" key="11">
    <source>
        <dbReference type="ARBA" id="ARBA00023098"/>
    </source>
</evidence>
<evidence type="ECO:0000313" key="16">
    <source>
        <dbReference type="EMBL" id="KAL3779709.1"/>
    </source>
</evidence>
<keyword evidence="12" id="KW-0472">Membrane</keyword>
<sequence>MLYYFDYPVSGTFRLIGRKLRSKIKCADATTRSGSSRAAYGNGDDAALEGSRGIPDGIDHRETTAIVGDNYLRLHEATLLAHAGLERADVAYASFEAGGFYETPYCIVIDRRWRSVVLSIRGSLTLEDCVVDVLLDPCPLDALGEKYGFSGGGQYCHGGVLECAQWLHEDLMRHKVLQKLLLGDNSEYPDYTLRVVGHSLGAGIGVILSLMLRNTFSSLRCICYSPPGGLLTWRLATQCSEFVNSFVLNSDIVPRLSVNNMERLRDEVLHLIARVKLSKYEIARRIFWHGVCGDNVDIGDADFSLQMTEDMLHAPDRVPDSDFSRQLRRFESMQRERRLSRGLARSIALYPPGRITHLVKTGQLGGCRHVVAGFVTCGASNAGSVYTPVRKENDDFNEIEISPTLWTDHFPNRVCYEMERIAKSFGIDTTL</sequence>